<evidence type="ECO:0000256" key="2">
    <source>
        <dbReference type="SAM" id="SignalP"/>
    </source>
</evidence>
<feature type="chain" id="PRO_5038728473" evidence="2">
    <location>
        <begin position="32"/>
        <end position="141"/>
    </location>
</feature>
<evidence type="ECO:0000313" key="4">
    <source>
        <dbReference type="Proteomes" id="UP000000564"/>
    </source>
</evidence>
<reference evidence="3 4" key="1">
    <citation type="journal article" date="2002" name="Proc. Natl. Acad. Sci. U.S.A.">
        <title>Genome sequence of a serotype M3 strain of group A Streptococcus: phage-encoded toxins, the high-virulence phenotype, and clone emergence.</title>
        <authorList>
            <person name="Beres S.B."/>
            <person name="Sylva G.L."/>
            <person name="Barbian K.D."/>
            <person name="Lei B."/>
            <person name="Hoff J.S."/>
            <person name="Mammarella N.D."/>
            <person name="Liu M.Y."/>
            <person name="Smoot J.C."/>
            <person name="Porcella S.F."/>
            <person name="Parkins L.D."/>
            <person name="Campbell D.S."/>
            <person name="Smith T.M."/>
            <person name="McCormick J.K."/>
            <person name="Leung D.Y."/>
            <person name="Schlievert P.M."/>
            <person name="Musser J.M."/>
        </authorList>
    </citation>
    <scope>NUCLEOTIDE SEQUENCE [LARGE SCALE GENOMIC DNA]</scope>
    <source>
        <strain evidence="4">ATCC BAA-595 / MGAS315</strain>
    </source>
</reference>
<dbReference type="HOGENOM" id="CLU_119558_0_0_9"/>
<gene>
    <name evidence="3" type="ordered locus">SpyM3_0305</name>
</gene>
<name>A0A0H2UTH2_STRP3</name>
<feature type="signal peptide" evidence="2">
    <location>
        <begin position="1"/>
        <end position="31"/>
    </location>
</feature>
<protein>
    <submittedName>
        <fullName evidence="3">Uncharacterized protein</fullName>
    </submittedName>
</protein>
<sequence length="141" mass="15769">MKTKSKRFLNLATLCLALLGTALLMAHPVKADAMTTDVSTISGNGEGEGSEKEWWYRGYNDGYKAGEKSENREELDRDNFNNFPEDLPSDDTENQGEYMDGYGGGYEAGWRNGHRLEALLEDVLAFFTNIFYGWFGDGAKS</sequence>
<dbReference type="Proteomes" id="UP000000564">
    <property type="component" value="Chromosome"/>
</dbReference>
<dbReference type="KEGG" id="spg:SpyM3_0305"/>
<dbReference type="EMBL" id="AE014074">
    <property type="protein sequence ID" value="AAM78912.1"/>
    <property type="molecule type" value="Genomic_DNA"/>
</dbReference>
<keyword evidence="2" id="KW-0732">Signal</keyword>
<evidence type="ECO:0000256" key="1">
    <source>
        <dbReference type="SAM" id="MobiDB-lite"/>
    </source>
</evidence>
<accession>A0A0H2UTH2</accession>
<proteinExistence type="predicted"/>
<feature type="region of interest" description="Disordered" evidence="1">
    <location>
        <begin position="67"/>
        <end position="100"/>
    </location>
</feature>
<evidence type="ECO:0000313" key="3">
    <source>
        <dbReference type="EMBL" id="AAM78912.1"/>
    </source>
</evidence>
<dbReference type="RefSeq" id="WP_011054231.1">
    <property type="nucleotide sequence ID" value="NC_004070.1"/>
</dbReference>
<feature type="compositionally biased region" description="Basic and acidic residues" evidence="1">
    <location>
        <begin position="67"/>
        <end position="79"/>
    </location>
</feature>
<organism evidence="3 4">
    <name type="scientific">Streptococcus pyogenes serotype M3 (strain ATCC BAA-595 / MGAS315)</name>
    <dbReference type="NCBI Taxonomy" id="198466"/>
    <lineage>
        <taxon>Bacteria</taxon>
        <taxon>Bacillati</taxon>
        <taxon>Bacillota</taxon>
        <taxon>Bacilli</taxon>
        <taxon>Lactobacillales</taxon>
        <taxon>Streptococcaceae</taxon>
        <taxon>Streptococcus</taxon>
    </lineage>
</organism>
<dbReference type="AlphaFoldDB" id="A0A0H2UTH2"/>